<sequence>MSRWQAVSLGLLPLADRMSPVPKMMITRFFAAALVAGLALGQATQARATETGVFDISLGGIRAAVVQYAANTEGNRYAVTGKMNTTGLLGAVVRASYEATARGTEPRPGQYRPTSFTEVRDASKEVSRAEMLFRSGRPQIKTYDPPRKSDRHAVDPATQSGTVDPMTVIYAALRDQPRERVCDLSLQVFDGKRRSEVRLSDPAEASDGRITCQGVYRRIAGWSPESLAERSRFPFQMTYAPKGEGVWRVVRVTTDTTFGRAVLQRR</sequence>
<dbReference type="KEGG" id="dsh:Dshi_2581"/>
<dbReference type="InterPro" id="IPR021457">
    <property type="entry name" value="DUF3108"/>
</dbReference>
<reference evidence="3" key="1">
    <citation type="journal article" date="2010" name="ISME J.">
        <title>The complete genome sequence of the algal symbiont Dinoroseobacter shibae: a hitchhiker's guide to life in the sea.</title>
        <authorList>
            <person name="Wagner-Dobler I."/>
            <person name="Ballhausen B."/>
            <person name="Berger M."/>
            <person name="Brinkhoff T."/>
            <person name="Buchholz I."/>
            <person name="Bunk B."/>
            <person name="Cypionka H."/>
            <person name="Daniel R."/>
            <person name="Drepper T."/>
            <person name="Gerdts G."/>
            <person name="Hahnke S."/>
            <person name="Han C."/>
            <person name="Jahn D."/>
            <person name="Kalhoefer D."/>
            <person name="Kiss H."/>
            <person name="Klenk H.P."/>
            <person name="Kyrpides N."/>
            <person name="Liebl W."/>
            <person name="Liesegang H."/>
            <person name="Meincke L."/>
            <person name="Pati A."/>
            <person name="Petersen J."/>
            <person name="Piekarski T."/>
            <person name="Pommerenke C."/>
            <person name="Pradella S."/>
            <person name="Pukall R."/>
            <person name="Rabus R."/>
            <person name="Stackebrandt E."/>
            <person name="Thole S."/>
            <person name="Thompson L."/>
            <person name="Tielen P."/>
            <person name="Tomasch J."/>
            <person name="von Jan M."/>
            <person name="Wanphrut N."/>
            <person name="Wichels A."/>
            <person name="Zech H."/>
            <person name="Simon M."/>
        </authorList>
    </citation>
    <scope>NUCLEOTIDE SEQUENCE [LARGE SCALE GENOMIC DNA]</scope>
    <source>
        <strain evidence="3">DSM 16493 / NCIMB 14021 / DFL 12</strain>
    </source>
</reference>
<feature type="region of interest" description="Disordered" evidence="1">
    <location>
        <begin position="138"/>
        <end position="160"/>
    </location>
</feature>
<dbReference type="AlphaFoldDB" id="A8LHY0"/>
<accession>A8LHY0</accession>
<evidence type="ECO:0008006" key="4">
    <source>
        <dbReference type="Google" id="ProtNLM"/>
    </source>
</evidence>
<organism evidence="2 3">
    <name type="scientific">Dinoroseobacter shibae (strain DSM 16493 / NCIMB 14021 / DFL 12)</name>
    <dbReference type="NCBI Taxonomy" id="398580"/>
    <lineage>
        <taxon>Bacteria</taxon>
        <taxon>Pseudomonadati</taxon>
        <taxon>Pseudomonadota</taxon>
        <taxon>Alphaproteobacteria</taxon>
        <taxon>Rhodobacterales</taxon>
        <taxon>Roseobacteraceae</taxon>
        <taxon>Dinoroseobacter</taxon>
    </lineage>
</organism>
<dbReference type="EMBL" id="CP000830">
    <property type="protein sequence ID" value="ABV94314.1"/>
    <property type="molecule type" value="Genomic_DNA"/>
</dbReference>
<dbReference type="Pfam" id="PF11306">
    <property type="entry name" value="DUF3108"/>
    <property type="match status" value="1"/>
</dbReference>
<evidence type="ECO:0000313" key="3">
    <source>
        <dbReference type="Proteomes" id="UP000006833"/>
    </source>
</evidence>
<dbReference type="Proteomes" id="UP000006833">
    <property type="component" value="Chromosome"/>
</dbReference>
<proteinExistence type="predicted"/>
<dbReference type="eggNOG" id="ENOG503082Q">
    <property type="taxonomic scope" value="Bacteria"/>
</dbReference>
<name>A8LHY0_DINSH</name>
<dbReference type="STRING" id="398580.Dshi_2581"/>
<gene>
    <name evidence="2" type="ordered locus">Dshi_2581</name>
</gene>
<evidence type="ECO:0000313" key="2">
    <source>
        <dbReference type="EMBL" id="ABV94314.1"/>
    </source>
</evidence>
<feature type="compositionally biased region" description="Basic and acidic residues" evidence="1">
    <location>
        <begin position="144"/>
        <end position="154"/>
    </location>
</feature>
<dbReference type="HOGENOM" id="CLU_102171_0_0_5"/>
<evidence type="ECO:0000256" key="1">
    <source>
        <dbReference type="SAM" id="MobiDB-lite"/>
    </source>
</evidence>
<keyword evidence="3" id="KW-1185">Reference proteome</keyword>
<protein>
    <recommendedName>
        <fullName evidence="4">DUF3108 domain-containing protein</fullName>
    </recommendedName>
</protein>